<evidence type="ECO:0000313" key="3">
    <source>
        <dbReference type="EMBL" id="GAA4040829.1"/>
    </source>
</evidence>
<keyword evidence="2" id="KW-0732">Signal</keyword>
<gene>
    <name evidence="3" type="ORF">GCM10022388_01730</name>
</gene>
<proteinExistence type="predicted"/>
<evidence type="ECO:0008006" key="5">
    <source>
        <dbReference type="Google" id="ProtNLM"/>
    </source>
</evidence>
<dbReference type="EMBL" id="BAABCS010000003">
    <property type="protein sequence ID" value="GAA4040829.1"/>
    <property type="molecule type" value="Genomic_DNA"/>
</dbReference>
<protein>
    <recommendedName>
        <fullName evidence="5">DUF3060 domain-containing protein</fullName>
    </recommendedName>
</protein>
<dbReference type="RefSeq" id="WP_345089281.1">
    <property type="nucleotide sequence ID" value="NZ_BAABCS010000003.1"/>
</dbReference>
<reference evidence="4" key="1">
    <citation type="journal article" date="2019" name="Int. J. Syst. Evol. Microbiol.">
        <title>The Global Catalogue of Microorganisms (GCM) 10K type strain sequencing project: providing services to taxonomists for standard genome sequencing and annotation.</title>
        <authorList>
            <consortium name="The Broad Institute Genomics Platform"/>
            <consortium name="The Broad Institute Genome Sequencing Center for Infectious Disease"/>
            <person name="Wu L."/>
            <person name="Ma J."/>
        </authorList>
    </citation>
    <scope>NUCLEOTIDE SEQUENCE [LARGE SCALE GENOMIC DNA]</scope>
    <source>
        <strain evidence="4">JCM 17068</strain>
    </source>
</reference>
<keyword evidence="4" id="KW-1185">Reference proteome</keyword>
<name>A0ABP7UD50_9FLAO</name>
<evidence type="ECO:0000256" key="1">
    <source>
        <dbReference type="SAM" id="MobiDB-lite"/>
    </source>
</evidence>
<feature type="region of interest" description="Disordered" evidence="1">
    <location>
        <begin position="35"/>
        <end position="60"/>
    </location>
</feature>
<feature type="signal peptide" evidence="2">
    <location>
        <begin position="1"/>
        <end position="21"/>
    </location>
</feature>
<sequence>MKLKKLILSVAFLMIANFASAFTIKYYNNDSKNHTMEVRSNGSTQKVEFSSSTSGSTSIQTSASEVEIKTECGWVKVKDGAKISIKNGCIKIE</sequence>
<feature type="compositionally biased region" description="Low complexity" evidence="1">
    <location>
        <begin position="50"/>
        <end position="60"/>
    </location>
</feature>
<dbReference type="Proteomes" id="UP001500426">
    <property type="component" value="Unassembled WGS sequence"/>
</dbReference>
<organism evidence="3 4">
    <name type="scientific">Flavobacterium chungnamense</name>
    <dbReference type="NCBI Taxonomy" id="706182"/>
    <lineage>
        <taxon>Bacteria</taxon>
        <taxon>Pseudomonadati</taxon>
        <taxon>Bacteroidota</taxon>
        <taxon>Flavobacteriia</taxon>
        <taxon>Flavobacteriales</taxon>
        <taxon>Flavobacteriaceae</taxon>
        <taxon>Flavobacterium</taxon>
    </lineage>
</organism>
<feature type="compositionally biased region" description="Polar residues" evidence="1">
    <location>
        <begin position="38"/>
        <end position="49"/>
    </location>
</feature>
<comment type="caution">
    <text evidence="3">The sequence shown here is derived from an EMBL/GenBank/DDBJ whole genome shotgun (WGS) entry which is preliminary data.</text>
</comment>
<evidence type="ECO:0000313" key="4">
    <source>
        <dbReference type="Proteomes" id="UP001500426"/>
    </source>
</evidence>
<accession>A0ABP7UD50</accession>
<feature type="chain" id="PRO_5045635111" description="DUF3060 domain-containing protein" evidence="2">
    <location>
        <begin position="22"/>
        <end position="93"/>
    </location>
</feature>
<evidence type="ECO:0000256" key="2">
    <source>
        <dbReference type="SAM" id="SignalP"/>
    </source>
</evidence>